<evidence type="ECO:0000313" key="1">
    <source>
        <dbReference type="EMBL" id="MBP1991398.1"/>
    </source>
</evidence>
<dbReference type="Pfam" id="PF14486">
    <property type="entry name" value="DUF4432"/>
    <property type="match status" value="1"/>
</dbReference>
<accession>A0ABS4IV01</accession>
<comment type="caution">
    <text evidence="1">The sequence shown here is derived from an EMBL/GenBank/DDBJ whole genome shotgun (WGS) entry which is preliminary data.</text>
</comment>
<keyword evidence="2" id="KW-1185">Reference proteome</keyword>
<reference evidence="1 2" key="1">
    <citation type="submission" date="2021-03" db="EMBL/GenBank/DDBJ databases">
        <title>Genomic Encyclopedia of Type Strains, Phase IV (KMG-IV): sequencing the most valuable type-strain genomes for metagenomic binning, comparative biology and taxonomic classification.</title>
        <authorList>
            <person name="Goeker M."/>
        </authorList>
    </citation>
    <scope>NUCLEOTIDE SEQUENCE [LARGE SCALE GENOMIC DNA]</scope>
    <source>
        <strain evidence="1 2">DSM 26048</strain>
    </source>
</reference>
<protein>
    <submittedName>
        <fullName evidence="1">Galactose mutarotase-like enzyme</fullName>
    </submittedName>
</protein>
<evidence type="ECO:0000313" key="2">
    <source>
        <dbReference type="Proteomes" id="UP001519287"/>
    </source>
</evidence>
<dbReference type="InterPro" id="IPR011013">
    <property type="entry name" value="Gal_mutarotase_sf_dom"/>
</dbReference>
<proteinExistence type="predicted"/>
<organism evidence="1 2">
    <name type="scientific">Paenibacillus eucommiae</name>
    <dbReference type="NCBI Taxonomy" id="1355755"/>
    <lineage>
        <taxon>Bacteria</taxon>
        <taxon>Bacillati</taxon>
        <taxon>Bacillota</taxon>
        <taxon>Bacilli</taxon>
        <taxon>Bacillales</taxon>
        <taxon>Paenibacillaceae</taxon>
        <taxon>Paenibacillus</taxon>
    </lineage>
</organism>
<dbReference type="InterPro" id="IPR014718">
    <property type="entry name" value="GH-type_carb-bd"/>
</dbReference>
<gene>
    <name evidence="1" type="ORF">J2Z66_003005</name>
</gene>
<dbReference type="SUPFAM" id="SSF74650">
    <property type="entry name" value="Galactose mutarotase-like"/>
    <property type="match status" value="1"/>
</dbReference>
<dbReference type="InterPro" id="IPR027839">
    <property type="entry name" value="DUF4432"/>
</dbReference>
<dbReference type="Gene3D" id="2.70.98.10">
    <property type="match status" value="1"/>
</dbReference>
<dbReference type="EMBL" id="JAGGLB010000008">
    <property type="protein sequence ID" value="MBP1991398.1"/>
    <property type="molecule type" value="Genomic_DNA"/>
</dbReference>
<sequence>MRAGSSESSDLFGCRLKQEVVEGHKVLVLENEALRIGIDVDHGAHIFQFIDKRTQMNLLYEDPKGLANHDVGGWYELFPNAGKACSFNGIDLSGHGDVRSLRWSFRIGRESREEAVISLEATSKELPLKLEKTITIRKEQPTAWITEKITNLSDKQQPYLWGHHVTFGAPFISSQCRIELPDCRVYKRPEYGNDASRLAPMATGTLSKISGKDGAPVDMTYFPSEPCSEMLFIDGLSEHWYRLYNDEWDVGCLLTWDGSTFPYLWLWQENEAAQHAPFYGRTRGMALEPQASAVPMLAKALEEGQAPCLQAGESRQSFIHLTLLNERRKS</sequence>
<name>A0ABS4IV01_9BACL</name>
<dbReference type="RefSeq" id="WP_209972148.1">
    <property type="nucleotide sequence ID" value="NZ_JAGGLB010000008.1"/>
</dbReference>
<dbReference type="Proteomes" id="UP001519287">
    <property type="component" value="Unassembled WGS sequence"/>
</dbReference>